<sequence length="178" mass="19660">MAQQDALSLLHQMQTASRRSAPGLPEQVQAAPQWTGLGFRLGDLQYVTPLSHVSEVLPLPAITPVPGTRRWVKGIANVRGNLYTIIDLPEFFGKEPVQAGEAARMLIMNIPELHAALVVNQVMGLRHFDKDKERQDITGFSDPSLAHARGAFLQDNVLWGVFDMHSLAESMEFKHVAA</sequence>
<dbReference type="SUPFAM" id="SSF50341">
    <property type="entry name" value="CheW-like"/>
    <property type="match status" value="1"/>
</dbReference>
<name>A0A1F6TEI0_9PROT</name>
<reference evidence="2 3" key="1">
    <citation type="journal article" date="2016" name="Nat. Commun.">
        <title>Thousands of microbial genomes shed light on interconnected biogeochemical processes in an aquifer system.</title>
        <authorList>
            <person name="Anantharaman K."/>
            <person name="Brown C.T."/>
            <person name="Hug L.A."/>
            <person name="Sharon I."/>
            <person name="Castelle C.J."/>
            <person name="Probst A.J."/>
            <person name="Thomas B.C."/>
            <person name="Singh A."/>
            <person name="Wilkins M.J."/>
            <person name="Karaoz U."/>
            <person name="Brodie E.L."/>
            <person name="Williams K.H."/>
            <person name="Hubbard S.S."/>
            <person name="Banfield J.F."/>
        </authorList>
    </citation>
    <scope>NUCLEOTIDE SEQUENCE [LARGE SCALE GENOMIC DNA]</scope>
</reference>
<comment type="caution">
    <text evidence="2">The sequence shown here is derived from an EMBL/GenBank/DDBJ whole genome shotgun (WGS) entry which is preliminary data.</text>
</comment>
<proteinExistence type="predicted"/>
<evidence type="ECO:0000313" key="2">
    <source>
        <dbReference type="EMBL" id="OGI43502.1"/>
    </source>
</evidence>
<dbReference type="Gene3D" id="2.40.50.180">
    <property type="entry name" value="CheA-289, Domain 4"/>
    <property type="match status" value="1"/>
</dbReference>
<dbReference type="GO" id="GO:0005829">
    <property type="term" value="C:cytosol"/>
    <property type="evidence" value="ECO:0007669"/>
    <property type="project" value="TreeGrafter"/>
</dbReference>
<dbReference type="GO" id="GO:0006935">
    <property type="term" value="P:chemotaxis"/>
    <property type="evidence" value="ECO:0007669"/>
    <property type="project" value="InterPro"/>
</dbReference>
<gene>
    <name evidence="2" type="ORF">A2150_03470</name>
</gene>
<dbReference type="PROSITE" id="PS50851">
    <property type="entry name" value="CHEW"/>
    <property type="match status" value="1"/>
</dbReference>
<dbReference type="InterPro" id="IPR039315">
    <property type="entry name" value="CheW"/>
</dbReference>
<feature type="domain" description="CheW-like" evidence="1">
    <location>
        <begin position="33"/>
        <end position="173"/>
    </location>
</feature>
<dbReference type="STRING" id="1817758.A2150_03470"/>
<dbReference type="Proteomes" id="UP000177925">
    <property type="component" value="Unassembled WGS sequence"/>
</dbReference>
<dbReference type="Pfam" id="PF01584">
    <property type="entry name" value="CheW"/>
    <property type="match status" value="1"/>
</dbReference>
<dbReference type="InterPro" id="IPR036061">
    <property type="entry name" value="CheW-like_dom_sf"/>
</dbReference>
<dbReference type="SMART" id="SM00260">
    <property type="entry name" value="CheW"/>
    <property type="match status" value="1"/>
</dbReference>
<accession>A0A1F6TEI0</accession>
<dbReference type="PANTHER" id="PTHR22617">
    <property type="entry name" value="CHEMOTAXIS SENSOR HISTIDINE KINASE-RELATED"/>
    <property type="match status" value="1"/>
</dbReference>
<dbReference type="InterPro" id="IPR002545">
    <property type="entry name" value="CheW-lke_dom"/>
</dbReference>
<evidence type="ECO:0000313" key="3">
    <source>
        <dbReference type="Proteomes" id="UP000177925"/>
    </source>
</evidence>
<organism evidence="2 3">
    <name type="scientific">Candidatus Muproteobacteria bacterium RBG_16_64_11</name>
    <dbReference type="NCBI Taxonomy" id="1817758"/>
    <lineage>
        <taxon>Bacteria</taxon>
        <taxon>Pseudomonadati</taxon>
        <taxon>Pseudomonadota</taxon>
        <taxon>Candidatus Muproteobacteria</taxon>
    </lineage>
</organism>
<evidence type="ECO:0000259" key="1">
    <source>
        <dbReference type="PROSITE" id="PS50851"/>
    </source>
</evidence>
<dbReference type="PANTHER" id="PTHR22617:SF43">
    <property type="entry name" value="PROTEIN PILI"/>
    <property type="match status" value="1"/>
</dbReference>
<protein>
    <recommendedName>
        <fullName evidence="1">CheW-like domain-containing protein</fullName>
    </recommendedName>
</protein>
<dbReference type="GO" id="GO:0007165">
    <property type="term" value="P:signal transduction"/>
    <property type="evidence" value="ECO:0007669"/>
    <property type="project" value="InterPro"/>
</dbReference>
<dbReference type="AlphaFoldDB" id="A0A1F6TEI0"/>
<dbReference type="EMBL" id="MFSS01000053">
    <property type="protein sequence ID" value="OGI43502.1"/>
    <property type="molecule type" value="Genomic_DNA"/>
</dbReference>
<dbReference type="Gene3D" id="2.30.30.40">
    <property type="entry name" value="SH3 Domains"/>
    <property type="match status" value="1"/>
</dbReference>